<evidence type="ECO:0000259" key="3">
    <source>
        <dbReference type="PROSITE" id="PS50006"/>
    </source>
</evidence>
<feature type="compositionally biased region" description="Low complexity" evidence="1">
    <location>
        <begin position="99"/>
        <end position="115"/>
    </location>
</feature>
<organism evidence="4 5">
    <name type="scientific">Pseudomyxococcus hansupus</name>
    <dbReference type="NCBI Taxonomy" id="1297742"/>
    <lineage>
        <taxon>Bacteria</taxon>
        <taxon>Pseudomonadati</taxon>
        <taxon>Myxococcota</taxon>
        <taxon>Myxococcia</taxon>
        <taxon>Myxococcales</taxon>
        <taxon>Cystobacterineae</taxon>
        <taxon>Myxococcaceae</taxon>
        <taxon>Pseudomyxococcus</taxon>
    </lineage>
</organism>
<feature type="domain" description="FHA" evidence="3">
    <location>
        <begin position="22"/>
        <end position="71"/>
    </location>
</feature>
<gene>
    <name evidence="4" type="ORF">A176_003903</name>
</gene>
<feature type="compositionally biased region" description="Basic residues" evidence="1">
    <location>
        <begin position="331"/>
        <end position="343"/>
    </location>
</feature>
<feature type="region of interest" description="Disordered" evidence="1">
    <location>
        <begin position="99"/>
        <end position="180"/>
    </location>
</feature>
<sequence>MATLVVRLPDGTENEYAITGELKLGRQQGCDILLTEGGVSRTHARVFEEGGTVFIDDVGSANGTFVDGKRIMEPTALTPQSEVLLGDYTLTLKAAAVRGSGARRAAKPAAGGDDAMPVGGEGAGPRATRAMPSIKKSPGGAKGGGAGAELAKRPRPARSPAAGGARPEPTASGPSLRGMVGPWAGQTYPLKGKVIVGRQPPASIQLDDDSVSRRHAELEVTRDGVMVKDLGSANGTLLNGEPLDQTPVPLEPGDLLQFGVVEMSFEEDASAAPARRGPGAARGGDVEVDPAEKRKKLIMVAAALVGVLLMVGMVSSIFSPPPADLPPRVSSARRTRRRRSRSC</sequence>
<name>A0A0H4WU79_9BACT</name>
<dbReference type="CDD" id="cd00060">
    <property type="entry name" value="FHA"/>
    <property type="match status" value="2"/>
</dbReference>
<evidence type="ECO:0000313" key="5">
    <source>
        <dbReference type="Proteomes" id="UP000009026"/>
    </source>
</evidence>
<dbReference type="KEGG" id="mym:A176_003903"/>
<keyword evidence="2" id="KW-0812">Transmembrane</keyword>
<keyword evidence="5" id="KW-1185">Reference proteome</keyword>
<keyword evidence="2" id="KW-0472">Membrane</keyword>
<proteinExistence type="predicted"/>
<dbReference type="SUPFAM" id="SSF49879">
    <property type="entry name" value="SMAD/FHA domain"/>
    <property type="match status" value="2"/>
</dbReference>
<evidence type="ECO:0000256" key="1">
    <source>
        <dbReference type="SAM" id="MobiDB-lite"/>
    </source>
</evidence>
<protein>
    <submittedName>
        <fullName evidence="4">FHA domain/GGDEF domain protein</fullName>
    </submittedName>
</protein>
<dbReference type="AlphaFoldDB" id="A0A0H4WU79"/>
<dbReference type="RefSeq" id="WP_226993917.1">
    <property type="nucleotide sequence ID" value="NZ_CP012109.1"/>
</dbReference>
<dbReference type="STRING" id="1297742.A176_003903"/>
<dbReference type="InterPro" id="IPR000253">
    <property type="entry name" value="FHA_dom"/>
</dbReference>
<keyword evidence="2" id="KW-1133">Transmembrane helix</keyword>
<feature type="transmembrane region" description="Helical" evidence="2">
    <location>
        <begin position="297"/>
        <end position="318"/>
    </location>
</feature>
<dbReference type="InterPro" id="IPR050923">
    <property type="entry name" value="Cell_Proc_Reg/RNA_Proc"/>
</dbReference>
<dbReference type="Gene3D" id="2.60.200.20">
    <property type="match status" value="2"/>
</dbReference>
<feature type="domain" description="FHA" evidence="3">
    <location>
        <begin position="194"/>
        <end position="243"/>
    </location>
</feature>
<feature type="compositionally biased region" description="Low complexity" evidence="1">
    <location>
        <begin position="158"/>
        <end position="167"/>
    </location>
</feature>
<dbReference type="PANTHER" id="PTHR23308">
    <property type="entry name" value="NUCLEAR INHIBITOR OF PROTEIN PHOSPHATASE-1"/>
    <property type="match status" value="1"/>
</dbReference>
<feature type="region of interest" description="Disordered" evidence="1">
    <location>
        <begin position="269"/>
        <end position="288"/>
    </location>
</feature>
<dbReference type="EMBL" id="CP012109">
    <property type="protein sequence ID" value="AKQ66991.1"/>
    <property type="molecule type" value="Genomic_DNA"/>
</dbReference>
<dbReference type="Pfam" id="PF00498">
    <property type="entry name" value="FHA"/>
    <property type="match status" value="2"/>
</dbReference>
<dbReference type="Proteomes" id="UP000009026">
    <property type="component" value="Chromosome"/>
</dbReference>
<reference evidence="4 5" key="1">
    <citation type="journal article" date="2016" name="PLoS ONE">
        <title>Complete Genome Sequence and Comparative Genomics of a Novel Myxobacterium Myxococcus hansupus.</title>
        <authorList>
            <person name="Sharma G."/>
            <person name="Narwani T."/>
            <person name="Subramanian S."/>
        </authorList>
    </citation>
    <scope>NUCLEOTIDE SEQUENCE [LARGE SCALE GENOMIC DNA]</scope>
    <source>
        <strain evidence="5">mixupus</strain>
    </source>
</reference>
<evidence type="ECO:0000256" key="2">
    <source>
        <dbReference type="SAM" id="Phobius"/>
    </source>
</evidence>
<dbReference type="PROSITE" id="PS50006">
    <property type="entry name" value="FHA_DOMAIN"/>
    <property type="match status" value="2"/>
</dbReference>
<accession>A0A0H4WU79</accession>
<dbReference type="InterPro" id="IPR008984">
    <property type="entry name" value="SMAD_FHA_dom_sf"/>
</dbReference>
<dbReference type="PATRIC" id="fig|1297742.4.peg.3945"/>
<feature type="region of interest" description="Disordered" evidence="1">
    <location>
        <begin position="320"/>
        <end position="343"/>
    </location>
</feature>
<dbReference type="SMART" id="SM00240">
    <property type="entry name" value="FHA"/>
    <property type="match status" value="2"/>
</dbReference>
<evidence type="ECO:0000313" key="4">
    <source>
        <dbReference type="EMBL" id="AKQ66991.1"/>
    </source>
</evidence>